<protein>
    <submittedName>
        <fullName evidence="2">Uncharacterized protein</fullName>
    </submittedName>
</protein>
<accession>A0A1E7FPV0</accession>
<reference evidence="2 3" key="1">
    <citation type="submission" date="2016-09" db="EMBL/GenBank/DDBJ databases">
        <title>Extensive genetic diversity and differential bi-allelic expression allows diatom success in the polar Southern Ocean.</title>
        <authorList>
            <consortium name="DOE Joint Genome Institute"/>
            <person name="Mock T."/>
            <person name="Otillar R.P."/>
            <person name="Strauss J."/>
            <person name="Dupont C."/>
            <person name="Frickenhaus S."/>
            <person name="Maumus F."/>
            <person name="Mcmullan M."/>
            <person name="Sanges R."/>
            <person name="Schmutz J."/>
            <person name="Toseland A."/>
            <person name="Valas R."/>
            <person name="Veluchamy A."/>
            <person name="Ward B.J."/>
            <person name="Allen A."/>
            <person name="Barry K."/>
            <person name="Falciatore A."/>
            <person name="Ferrante M."/>
            <person name="Fortunato A.E."/>
            <person name="Gloeckner G."/>
            <person name="Gruber A."/>
            <person name="Hipkin R."/>
            <person name="Janech M."/>
            <person name="Kroth P."/>
            <person name="Leese F."/>
            <person name="Lindquist E."/>
            <person name="Lyon B.R."/>
            <person name="Martin J."/>
            <person name="Mayer C."/>
            <person name="Parker M."/>
            <person name="Quesneville H."/>
            <person name="Raymond J."/>
            <person name="Uhlig C."/>
            <person name="Valentin K.U."/>
            <person name="Worden A.Z."/>
            <person name="Armbrust E.V."/>
            <person name="Bowler C."/>
            <person name="Green B."/>
            <person name="Moulton V."/>
            <person name="Van Oosterhout C."/>
            <person name="Grigoriev I."/>
        </authorList>
    </citation>
    <scope>NUCLEOTIDE SEQUENCE [LARGE SCALE GENOMIC DNA]</scope>
    <source>
        <strain evidence="2 3">CCMP1102</strain>
    </source>
</reference>
<dbReference type="AlphaFoldDB" id="A0A1E7FPV0"/>
<dbReference type="KEGG" id="fcy:FRACYDRAFT_236236"/>
<feature type="region of interest" description="Disordered" evidence="1">
    <location>
        <begin position="530"/>
        <end position="550"/>
    </location>
</feature>
<dbReference type="InParanoid" id="A0A1E7FPV0"/>
<name>A0A1E7FPV0_9STRA</name>
<dbReference type="EMBL" id="KV784355">
    <property type="protein sequence ID" value="OEU20167.1"/>
    <property type="molecule type" value="Genomic_DNA"/>
</dbReference>
<feature type="region of interest" description="Disordered" evidence="1">
    <location>
        <begin position="378"/>
        <end position="476"/>
    </location>
</feature>
<sequence length="765" mass="86544">MATEKETPHQENKSSSNSSIDVDEWKTFQNKNHSLSINASDVATCTGYHEYQSCPELMMKHIYQGYDGQQLLQQDTQILGLLETNYKDNTEYQEEIELLQIAELTGSDTIIDAVKRTLKIKHGDIEERNKIQTIEDATILKRKAGALLISSDESTTTAAAADITDNNINNNDTILLKKIRNRLTTQQLHILQERTRQSVDTGCGHSWEAMALDQYERNCGWDIRERNAECRLWHFERIDDDNDDDDENNNNNNNNNTIRPTGPAYARRHSSSSRHNNNNKKTKKDHDHDQFDSRGVKRNKLRTYEKYVNNGIAAAGDSSEISSNAILYLNNDKSSSSSSSSTTHNILPADENGNEKINKNYSINDDDDIILLATDDTTTTSNTTSNVTTTTFEQEMKDSCNRQQQQDKVKPPLNDASSPPFLTIKGMVDGIRDELRPTTTTTTPGRRKEKNNNNNNNNSGGDNDDDKDDESNVHDQSSLLLSRVVVECKHRMRLLLPYPRFSECIQSVVYCFMYEADSADIIQKSTSLATRKEEEHTEDMDTETTTTASSSTVTKCPKNIVLDDTVPYTTNDVSNATNFSKVCTDIQSADKCGNDDDTMLSKNKSAIRTTTSTTTMATTTATNTTTTKLTTATTKPDISIKIAVNRISLDDHFGHRINWNTIILPKLRQWTDAVYEIRSDDNKRYRLLSMMAMTQSSSSSLALPSSIVVSEQQRLHVQEEDESTKQHHQQRECIRTAWELIFDECDFLRDGISGERYRRDITGKK</sequence>
<evidence type="ECO:0000313" key="3">
    <source>
        <dbReference type="Proteomes" id="UP000095751"/>
    </source>
</evidence>
<dbReference type="PANTHER" id="PTHR36911:SF3">
    <property type="entry name" value="GATA ZINC FINGER DOMAIN-CONTAINING PROTEIN 4-RELATED"/>
    <property type="match status" value="1"/>
</dbReference>
<feature type="region of interest" description="Disordered" evidence="1">
    <location>
        <begin position="1"/>
        <end position="21"/>
    </location>
</feature>
<feature type="compositionally biased region" description="Basic and acidic residues" evidence="1">
    <location>
        <begin position="394"/>
        <end position="410"/>
    </location>
</feature>
<evidence type="ECO:0000256" key="1">
    <source>
        <dbReference type="SAM" id="MobiDB-lite"/>
    </source>
</evidence>
<dbReference type="OrthoDB" id="48653at2759"/>
<organism evidence="2 3">
    <name type="scientific">Fragilariopsis cylindrus CCMP1102</name>
    <dbReference type="NCBI Taxonomy" id="635003"/>
    <lineage>
        <taxon>Eukaryota</taxon>
        <taxon>Sar</taxon>
        <taxon>Stramenopiles</taxon>
        <taxon>Ochrophyta</taxon>
        <taxon>Bacillariophyta</taxon>
        <taxon>Bacillariophyceae</taxon>
        <taxon>Bacillariophycidae</taxon>
        <taxon>Bacillariales</taxon>
        <taxon>Bacillariaceae</taxon>
        <taxon>Fragilariopsis</taxon>
    </lineage>
</organism>
<proteinExistence type="predicted"/>
<feature type="compositionally biased region" description="Basic and acidic residues" evidence="1">
    <location>
        <begin position="284"/>
        <end position="295"/>
    </location>
</feature>
<keyword evidence="3" id="KW-1185">Reference proteome</keyword>
<feature type="compositionally biased region" description="Low complexity" evidence="1">
    <location>
        <begin position="452"/>
        <end position="461"/>
    </location>
</feature>
<feature type="compositionally biased region" description="Basic residues" evidence="1">
    <location>
        <begin position="266"/>
        <end position="283"/>
    </location>
</feature>
<feature type="compositionally biased region" description="Acidic residues" evidence="1">
    <location>
        <begin position="239"/>
        <end position="248"/>
    </location>
</feature>
<dbReference type="PANTHER" id="PTHR36911">
    <property type="entry name" value="LIM ZINC-BINDING DOMAIN-CONTAINING PROTEIN-RELATED"/>
    <property type="match status" value="1"/>
</dbReference>
<feature type="compositionally biased region" description="Low complexity" evidence="1">
    <location>
        <begin position="378"/>
        <end position="391"/>
    </location>
</feature>
<feature type="region of interest" description="Disordered" evidence="1">
    <location>
        <begin position="239"/>
        <end position="298"/>
    </location>
</feature>
<evidence type="ECO:0000313" key="2">
    <source>
        <dbReference type="EMBL" id="OEU20167.1"/>
    </source>
</evidence>
<dbReference type="Proteomes" id="UP000095751">
    <property type="component" value="Unassembled WGS sequence"/>
</dbReference>
<feature type="compositionally biased region" description="Basic and acidic residues" evidence="1">
    <location>
        <begin position="1"/>
        <end position="12"/>
    </location>
</feature>
<feature type="region of interest" description="Disordered" evidence="1">
    <location>
        <begin position="332"/>
        <end position="355"/>
    </location>
</feature>
<gene>
    <name evidence="2" type="ORF">FRACYDRAFT_236236</name>
</gene>